<evidence type="ECO:0000259" key="2">
    <source>
        <dbReference type="PROSITE" id="PS50913"/>
    </source>
</evidence>
<sequence>LCSIFQASVLFLFLDNSYAVPAVSSSTEARNIFYEQELAKKDKLIVELRFVFCLFWVLENVDANMEYLRNVFIQFLHCESSSGRKPILKAIATVLKLSQAEMKYIDKR</sequence>
<dbReference type="SMART" id="SM00755">
    <property type="entry name" value="Grip"/>
    <property type="match status" value="1"/>
</dbReference>
<keyword evidence="1" id="KW-0732">Signal</keyword>
<dbReference type="AlphaFoldDB" id="A0A158R4K1"/>
<keyword evidence="3" id="KW-1185">Reference proteome</keyword>
<dbReference type="WBParaSite" id="SMUV_0000359301-mRNA-1">
    <property type="protein sequence ID" value="SMUV_0000359301-mRNA-1"/>
    <property type="gene ID" value="SMUV_0000359301"/>
</dbReference>
<organism evidence="3 4">
    <name type="scientific">Syphacia muris</name>
    <dbReference type="NCBI Taxonomy" id="451379"/>
    <lineage>
        <taxon>Eukaryota</taxon>
        <taxon>Metazoa</taxon>
        <taxon>Ecdysozoa</taxon>
        <taxon>Nematoda</taxon>
        <taxon>Chromadorea</taxon>
        <taxon>Rhabditida</taxon>
        <taxon>Spirurina</taxon>
        <taxon>Oxyuridomorpha</taxon>
        <taxon>Oxyuroidea</taxon>
        <taxon>Oxyuridae</taxon>
        <taxon>Syphacia</taxon>
    </lineage>
</organism>
<evidence type="ECO:0000256" key="1">
    <source>
        <dbReference type="SAM" id="SignalP"/>
    </source>
</evidence>
<feature type="chain" id="PRO_5007631534" evidence="1">
    <location>
        <begin position="20"/>
        <end position="108"/>
    </location>
</feature>
<feature type="domain" description="GRIP" evidence="2">
    <location>
        <begin position="58"/>
        <end position="108"/>
    </location>
</feature>
<dbReference type="InterPro" id="IPR000237">
    <property type="entry name" value="GRIP_dom"/>
</dbReference>
<dbReference type="Gene3D" id="1.10.220.60">
    <property type="entry name" value="GRIP domain"/>
    <property type="match status" value="1"/>
</dbReference>
<reference evidence="4" key="1">
    <citation type="submission" date="2016-04" db="UniProtKB">
        <authorList>
            <consortium name="WormBaseParasite"/>
        </authorList>
    </citation>
    <scope>IDENTIFICATION</scope>
</reference>
<evidence type="ECO:0000313" key="4">
    <source>
        <dbReference type="WBParaSite" id="SMUV_0000359301-mRNA-1"/>
    </source>
</evidence>
<dbReference type="Pfam" id="PF01465">
    <property type="entry name" value="GRIP"/>
    <property type="match status" value="1"/>
</dbReference>
<dbReference type="Proteomes" id="UP000046393">
    <property type="component" value="Unplaced"/>
</dbReference>
<evidence type="ECO:0000313" key="3">
    <source>
        <dbReference type="Proteomes" id="UP000046393"/>
    </source>
</evidence>
<accession>A0A158R4K1</accession>
<dbReference type="PROSITE" id="PS50913">
    <property type="entry name" value="GRIP"/>
    <property type="match status" value="1"/>
</dbReference>
<feature type="signal peptide" evidence="1">
    <location>
        <begin position="1"/>
        <end position="19"/>
    </location>
</feature>
<name>A0A158R4K1_9BILA</name>
<protein>
    <submittedName>
        <fullName evidence="4">GRIP domain-containing protein</fullName>
    </submittedName>
</protein>
<proteinExistence type="predicted"/>